<feature type="transmembrane region" description="Helical" evidence="1">
    <location>
        <begin position="52"/>
        <end position="70"/>
    </location>
</feature>
<accession>A0A1S2M044</accession>
<organism evidence="2 4">
    <name type="scientific">Anaerobacillus alkalidiazotrophicus</name>
    <dbReference type="NCBI Taxonomy" id="472963"/>
    <lineage>
        <taxon>Bacteria</taxon>
        <taxon>Bacillati</taxon>
        <taxon>Bacillota</taxon>
        <taxon>Bacilli</taxon>
        <taxon>Bacillales</taxon>
        <taxon>Bacillaceae</taxon>
        <taxon>Anaerobacillus</taxon>
    </lineage>
</organism>
<evidence type="ECO:0000256" key="1">
    <source>
        <dbReference type="SAM" id="Phobius"/>
    </source>
</evidence>
<keyword evidence="1" id="KW-0812">Transmembrane</keyword>
<name>A0A1S2M044_9BACI</name>
<gene>
    <name evidence="3" type="ORF">BKP45_10680</name>
    <name evidence="2" type="ORF">BKP45_16395</name>
</gene>
<dbReference type="EMBL" id="MLQS01000030">
    <property type="protein sequence ID" value="OIJ18059.1"/>
    <property type="molecule type" value="Genomic_DNA"/>
</dbReference>
<keyword evidence="1" id="KW-1133">Transmembrane helix</keyword>
<keyword evidence="4" id="KW-1185">Reference proteome</keyword>
<sequence>MELYKILSILAAVFSILAAFQFYQLGRRFKKLQIGDTLSNELVAEARWKIKVSIVLFVIGSLLAIIVIFIRPY</sequence>
<dbReference type="STRING" id="472963.BKP45_10680"/>
<dbReference type="RefSeq" id="WP_071389677.1">
    <property type="nucleotide sequence ID" value="NZ_MLQS01000017.1"/>
</dbReference>
<evidence type="ECO:0000313" key="3">
    <source>
        <dbReference type="EMBL" id="OIJ19538.1"/>
    </source>
</evidence>
<evidence type="ECO:0000313" key="2">
    <source>
        <dbReference type="EMBL" id="OIJ18059.1"/>
    </source>
</evidence>
<reference evidence="2 4" key="1">
    <citation type="submission" date="2016-10" db="EMBL/GenBank/DDBJ databases">
        <title>Draft genome sequences of four alkaliphilic bacteria belonging to the Anaerobacillus genus.</title>
        <authorList>
            <person name="Bassil N.M."/>
            <person name="Lloyd J.R."/>
        </authorList>
    </citation>
    <scope>NUCLEOTIDE SEQUENCE [LARGE SCALE GENOMIC DNA]</scope>
    <source>
        <strain evidence="2 4">DSM 22531</strain>
    </source>
</reference>
<proteinExistence type="predicted"/>
<keyword evidence="1" id="KW-0472">Membrane</keyword>
<protein>
    <submittedName>
        <fullName evidence="2">Uncharacterized protein</fullName>
    </submittedName>
</protein>
<dbReference type="EMBL" id="MLQS01000017">
    <property type="protein sequence ID" value="OIJ19538.1"/>
    <property type="molecule type" value="Genomic_DNA"/>
</dbReference>
<evidence type="ECO:0000313" key="4">
    <source>
        <dbReference type="Proteomes" id="UP000180057"/>
    </source>
</evidence>
<dbReference type="Proteomes" id="UP000180057">
    <property type="component" value="Unassembled WGS sequence"/>
</dbReference>
<feature type="transmembrane region" description="Helical" evidence="1">
    <location>
        <begin position="6"/>
        <end position="23"/>
    </location>
</feature>
<comment type="caution">
    <text evidence="2">The sequence shown here is derived from an EMBL/GenBank/DDBJ whole genome shotgun (WGS) entry which is preliminary data.</text>
</comment>
<dbReference type="AlphaFoldDB" id="A0A1S2M044"/>